<organism evidence="1 2">
    <name type="scientific">Bythopirellula polymerisocia</name>
    <dbReference type="NCBI Taxonomy" id="2528003"/>
    <lineage>
        <taxon>Bacteria</taxon>
        <taxon>Pseudomonadati</taxon>
        <taxon>Planctomycetota</taxon>
        <taxon>Planctomycetia</taxon>
        <taxon>Pirellulales</taxon>
        <taxon>Lacipirellulaceae</taxon>
        <taxon>Bythopirellula</taxon>
    </lineage>
</organism>
<comment type="caution">
    <text evidence="1">The sequence shown here is derived from an EMBL/GenBank/DDBJ whole genome shotgun (WGS) entry which is preliminary data.</text>
</comment>
<evidence type="ECO:0000313" key="2">
    <source>
        <dbReference type="Proteomes" id="UP000318437"/>
    </source>
</evidence>
<sequence>MKSRKHSSSYRPSFSMERLEERQMMAGDVAAYMNNGNLYVNEASGQAGTANAVQVSQLSNGLVRVQGTANQGGGQTLVNGLPYQDFNIPTYSQQVGHLVVYLGGGNDSIIVGTGNVVNKFNTISINTASSNPNDPGDADLVKLYNVSTRAGSNIYTGGGSDNVVLDKTIFNANYGGYFSVDTGEGNDSVRFFGVTTKDYLNIYTKGGNDYIDVSSSTIGDGIGIDYLNVYAGTGADSINFNTNALGSTYVRGHLNVYAYDNIAENDADTVDMRSTYVSHHINTSLGGGNDQLRMLGVFAGTDIVLFGDAGNDTFNLTDVRAADDFFAYLGEGDDSLKMEYVGADEMILDGEGGNDSVSRWNNAYVRDLALRNWESINGVTQVYRKAVTPIIKGGNFSTLSR</sequence>
<dbReference type="AlphaFoldDB" id="A0A5C6CDH5"/>
<protein>
    <submittedName>
        <fullName evidence="1">Uncharacterized protein</fullName>
    </submittedName>
</protein>
<dbReference type="RefSeq" id="WP_146452393.1">
    <property type="nucleotide sequence ID" value="NZ_SJPS01000007.1"/>
</dbReference>
<evidence type="ECO:0000313" key="1">
    <source>
        <dbReference type="EMBL" id="TWU22630.1"/>
    </source>
</evidence>
<name>A0A5C6CDH5_9BACT</name>
<dbReference type="Proteomes" id="UP000318437">
    <property type="component" value="Unassembled WGS sequence"/>
</dbReference>
<keyword evidence="2" id="KW-1185">Reference proteome</keyword>
<dbReference type="OrthoDB" id="291126at2"/>
<accession>A0A5C6CDH5</accession>
<gene>
    <name evidence="1" type="ORF">Pla144_40900</name>
</gene>
<reference evidence="1 2" key="1">
    <citation type="submission" date="2019-02" db="EMBL/GenBank/DDBJ databases">
        <title>Deep-cultivation of Planctomycetes and their phenomic and genomic characterization uncovers novel biology.</title>
        <authorList>
            <person name="Wiegand S."/>
            <person name="Jogler M."/>
            <person name="Boedeker C."/>
            <person name="Pinto D."/>
            <person name="Vollmers J."/>
            <person name="Rivas-Marin E."/>
            <person name="Kohn T."/>
            <person name="Peeters S.H."/>
            <person name="Heuer A."/>
            <person name="Rast P."/>
            <person name="Oberbeckmann S."/>
            <person name="Bunk B."/>
            <person name="Jeske O."/>
            <person name="Meyerdierks A."/>
            <person name="Storesund J.E."/>
            <person name="Kallscheuer N."/>
            <person name="Luecker S."/>
            <person name="Lage O.M."/>
            <person name="Pohl T."/>
            <person name="Merkel B.J."/>
            <person name="Hornburger P."/>
            <person name="Mueller R.-W."/>
            <person name="Bruemmer F."/>
            <person name="Labrenz M."/>
            <person name="Spormann A.M."/>
            <person name="Op Den Camp H."/>
            <person name="Overmann J."/>
            <person name="Amann R."/>
            <person name="Jetten M.S.M."/>
            <person name="Mascher T."/>
            <person name="Medema M.H."/>
            <person name="Devos D.P."/>
            <person name="Kaster A.-K."/>
            <person name="Ovreas L."/>
            <person name="Rohde M."/>
            <person name="Galperin M.Y."/>
            <person name="Jogler C."/>
        </authorList>
    </citation>
    <scope>NUCLEOTIDE SEQUENCE [LARGE SCALE GENOMIC DNA]</scope>
    <source>
        <strain evidence="1 2">Pla144</strain>
    </source>
</reference>
<dbReference type="EMBL" id="SJPS01000007">
    <property type="protein sequence ID" value="TWU22630.1"/>
    <property type="molecule type" value="Genomic_DNA"/>
</dbReference>
<proteinExistence type="predicted"/>